<dbReference type="InterPro" id="IPR014263">
    <property type="entry name" value="Methanolan_biosynth_EpsI"/>
</dbReference>
<protein>
    <submittedName>
        <fullName evidence="3">Uncharacterized protein DUF3485</fullName>
    </submittedName>
</protein>
<evidence type="ECO:0000256" key="1">
    <source>
        <dbReference type="SAM" id="Phobius"/>
    </source>
</evidence>
<keyword evidence="1" id="KW-1133">Transmembrane helix</keyword>
<dbReference type="GeneID" id="78295168"/>
<feature type="transmembrane region" description="Helical" evidence="1">
    <location>
        <begin position="172"/>
        <end position="190"/>
    </location>
</feature>
<accession>A0A2U1B032</accession>
<evidence type="ECO:0000313" key="4">
    <source>
        <dbReference type="Proteomes" id="UP000245959"/>
    </source>
</evidence>
<feature type="transmembrane region" description="Helical" evidence="1">
    <location>
        <begin position="144"/>
        <end position="163"/>
    </location>
</feature>
<proteinExistence type="predicted"/>
<dbReference type="Pfam" id="PF11984">
    <property type="entry name" value="DUF3485"/>
    <property type="match status" value="1"/>
</dbReference>
<comment type="caution">
    <text evidence="3">The sequence shown here is derived from an EMBL/GenBank/DDBJ whole genome shotgun (WGS) entry which is preliminary data.</text>
</comment>
<feature type="transmembrane region" description="Helical" evidence="1">
    <location>
        <begin position="88"/>
        <end position="106"/>
    </location>
</feature>
<keyword evidence="1" id="KW-0812">Transmembrane</keyword>
<feature type="transmembrane region" description="Helical" evidence="1">
    <location>
        <begin position="65"/>
        <end position="82"/>
    </location>
</feature>
<sequence length="362" mass="40799">MNKRLPGYMTVAAGFVPLACKMPYMFRAWRQSPLDRFDWIFGALFLAAAGIAWSRLRERREKPDGVALAALLPSLALFLLALRVDNHALGIIGAVAFSWSAAWLAWGWRSACCIFPAYGILMLMCTSSRYWLGYFFSIFRLDGLAIKAILTVLFAGWLGLSLLRERRVRRESFFFCLALLLVLMTVWQAGTLQRRSAAFVPEFHSVNFSGYLGRSLEPTADDRRFFGGSRLRKFFYAADSGIVNVLALTCGDDVHQIHPAGHCLRTSGWRIISERLTEAEIGGRKLEVSEIVASNPGTTLLVWVWYSCRSFSTGSFLGFRRIWSADTQWHTYQISTPLFTSEEEGRARLGEFLNAAAQNRAN</sequence>
<name>A0A2U1B032_9BACT</name>
<dbReference type="EMBL" id="QEKH01000012">
    <property type="protein sequence ID" value="PVY42018.1"/>
    <property type="molecule type" value="Genomic_DNA"/>
</dbReference>
<feature type="transmembrane region" description="Helical" evidence="1">
    <location>
        <begin position="7"/>
        <end position="24"/>
    </location>
</feature>
<gene>
    <name evidence="3" type="ORF">C8D82_11215</name>
</gene>
<keyword evidence="4" id="KW-1185">Reference proteome</keyword>
<feature type="transmembrane region" description="Helical" evidence="1">
    <location>
        <begin position="113"/>
        <end position="132"/>
    </location>
</feature>
<dbReference type="RefSeq" id="WP_116883861.1">
    <property type="nucleotide sequence ID" value="NZ_CALXNT010000087.1"/>
</dbReference>
<dbReference type="AlphaFoldDB" id="A0A2U1B032"/>
<evidence type="ECO:0000313" key="3">
    <source>
        <dbReference type="EMBL" id="PVY42018.1"/>
    </source>
</evidence>
<dbReference type="Proteomes" id="UP000245959">
    <property type="component" value="Unassembled WGS sequence"/>
</dbReference>
<evidence type="ECO:0000259" key="2">
    <source>
        <dbReference type="Pfam" id="PF11984"/>
    </source>
</evidence>
<keyword evidence="1" id="KW-0472">Membrane</keyword>
<reference evidence="3 4" key="1">
    <citation type="submission" date="2018-04" db="EMBL/GenBank/DDBJ databases">
        <title>Genomic Encyclopedia of Type Strains, Phase IV (KMG-IV): sequencing the most valuable type-strain genomes for metagenomic binning, comparative biology and taxonomic classification.</title>
        <authorList>
            <person name="Goeker M."/>
        </authorList>
    </citation>
    <scope>NUCLEOTIDE SEQUENCE [LARGE SCALE GENOMIC DNA]</scope>
    <source>
        <strain evidence="3 4">DSM 14823</strain>
    </source>
</reference>
<feature type="domain" description="Methanolan biosynthesis EpsI" evidence="2">
    <location>
        <begin position="252"/>
        <end position="315"/>
    </location>
</feature>
<feature type="transmembrane region" description="Helical" evidence="1">
    <location>
        <begin position="36"/>
        <end position="53"/>
    </location>
</feature>
<organism evidence="3 4">
    <name type="scientific">Victivallis vadensis</name>
    <dbReference type="NCBI Taxonomy" id="172901"/>
    <lineage>
        <taxon>Bacteria</taxon>
        <taxon>Pseudomonadati</taxon>
        <taxon>Lentisphaerota</taxon>
        <taxon>Lentisphaeria</taxon>
        <taxon>Victivallales</taxon>
        <taxon>Victivallaceae</taxon>
        <taxon>Victivallis</taxon>
    </lineage>
</organism>